<protein>
    <submittedName>
        <fullName evidence="1">Uncharacterized protein</fullName>
    </submittedName>
</protein>
<reference evidence="1" key="1">
    <citation type="submission" date="2022-04" db="EMBL/GenBank/DDBJ databases">
        <title>Jade perch genome.</title>
        <authorList>
            <person name="Chao B."/>
        </authorList>
    </citation>
    <scope>NUCLEOTIDE SEQUENCE</scope>
    <source>
        <strain evidence="1">CB-2022</strain>
    </source>
</reference>
<name>A0ACB8VUE5_9TELE</name>
<organism evidence="1 2">
    <name type="scientific">Scortum barcoo</name>
    <name type="common">barcoo grunter</name>
    <dbReference type="NCBI Taxonomy" id="214431"/>
    <lineage>
        <taxon>Eukaryota</taxon>
        <taxon>Metazoa</taxon>
        <taxon>Chordata</taxon>
        <taxon>Craniata</taxon>
        <taxon>Vertebrata</taxon>
        <taxon>Euteleostomi</taxon>
        <taxon>Actinopterygii</taxon>
        <taxon>Neopterygii</taxon>
        <taxon>Teleostei</taxon>
        <taxon>Neoteleostei</taxon>
        <taxon>Acanthomorphata</taxon>
        <taxon>Eupercaria</taxon>
        <taxon>Centrarchiformes</taxon>
        <taxon>Terapontoidei</taxon>
        <taxon>Terapontidae</taxon>
        <taxon>Scortum</taxon>
    </lineage>
</organism>
<dbReference type="EMBL" id="CM041547">
    <property type="protein sequence ID" value="KAI3359080.1"/>
    <property type="molecule type" value="Genomic_DNA"/>
</dbReference>
<dbReference type="Proteomes" id="UP000831701">
    <property type="component" value="Chromosome 17"/>
</dbReference>
<gene>
    <name evidence="1" type="ORF">L3Q82_002589</name>
</gene>
<sequence length="212" mass="23482">MTLLLLASSQMGTTESTEDLFKDFADWCLRNNLQINAGKTKELVVDFRRHVDTLCLHRLSRVADVKDKTLFRLHHSDFLFLPQTNNKPCWSEQDGGPEAVDGGGSAAGLRGALRVNLLSSKDGGRLKMLQSELQKQEAITSVCGVSLRFDVIQGRVDDERSVRWTKTTAVTILTTDTWTKKTDDITSVEAAEDPGVHVDPAQPAEEEELLSV</sequence>
<proteinExistence type="predicted"/>
<evidence type="ECO:0000313" key="1">
    <source>
        <dbReference type="EMBL" id="KAI3359080.1"/>
    </source>
</evidence>
<accession>A0ACB8VUE5</accession>
<comment type="caution">
    <text evidence="1">The sequence shown here is derived from an EMBL/GenBank/DDBJ whole genome shotgun (WGS) entry which is preliminary data.</text>
</comment>
<keyword evidence="2" id="KW-1185">Reference proteome</keyword>
<evidence type="ECO:0000313" key="2">
    <source>
        <dbReference type="Proteomes" id="UP000831701"/>
    </source>
</evidence>